<organism evidence="9 10">
    <name type="scientific">Cereibacter ovatus</name>
    <dbReference type="NCBI Taxonomy" id="439529"/>
    <lineage>
        <taxon>Bacteria</taxon>
        <taxon>Pseudomonadati</taxon>
        <taxon>Pseudomonadota</taxon>
        <taxon>Alphaproteobacteria</taxon>
        <taxon>Rhodobacterales</taxon>
        <taxon>Paracoccaceae</taxon>
        <taxon>Cereibacter</taxon>
    </lineage>
</organism>
<evidence type="ECO:0000313" key="10">
    <source>
        <dbReference type="Proteomes" id="UP000219467"/>
    </source>
</evidence>
<keyword evidence="9" id="KW-0969">Cilium</keyword>
<keyword evidence="5" id="KW-1005">Bacterial flagellum biogenesis</keyword>
<evidence type="ECO:0000256" key="7">
    <source>
        <dbReference type="ARBA" id="ARBA00023225"/>
    </source>
</evidence>
<keyword evidence="4" id="KW-0813">Transport</keyword>
<evidence type="ECO:0000313" key="9">
    <source>
        <dbReference type="EMBL" id="SNX67776.1"/>
    </source>
</evidence>
<evidence type="ECO:0000259" key="8">
    <source>
        <dbReference type="Pfam" id="PF02108"/>
    </source>
</evidence>
<keyword evidence="10" id="KW-1185">Reference proteome</keyword>
<proteinExistence type="inferred from homology"/>
<keyword evidence="6" id="KW-0653">Protein transport</keyword>
<gene>
    <name evidence="9" type="ORF">SAMN05878503_101414</name>
</gene>
<dbReference type="InterPro" id="IPR051472">
    <property type="entry name" value="T3SS_Stator/FliH"/>
</dbReference>
<evidence type="ECO:0000256" key="5">
    <source>
        <dbReference type="ARBA" id="ARBA00022795"/>
    </source>
</evidence>
<keyword evidence="9" id="KW-0282">Flagellum</keyword>
<comment type="function">
    <text evidence="1">Needed for flagellar regrowth and assembly.</text>
</comment>
<accession>A0A285CL94</accession>
<feature type="domain" description="Flagellar assembly protein FliH/Type III secretion system HrpE" evidence="8">
    <location>
        <begin position="109"/>
        <end position="219"/>
    </location>
</feature>
<evidence type="ECO:0000256" key="3">
    <source>
        <dbReference type="ARBA" id="ARBA00016507"/>
    </source>
</evidence>
<dbReference type="AlphaFoldDB" id="A0A285CL94"/>
<dbReference type="InterPro" id="IPR018035">
    <property type="entry name" value="Flagellar_FliH/T3SS_HrpE"/>
</dbReference>
<keyword evidence="9" id="KW-0966">Cell projection</keyword>
<evidence type="ECO:0000256" key="2">
    <source>
        <dbReference type="ARBA" id="ARBA00006602"/>
    </source>
</evidence>
<dbReference type="PANTHER" id="PTHR34982:SF1">
    <property type="entry name" value="FLAGELLAR ASSEMBLY PROTEIN FLIH"/>
    <property type="match status" value="1"/>
</dbReference>
<dbReference type="EMBL" id="OAOQ01000001">
    <property type="protein sequence ID" value="SNX67776.1"/>
    <property type="molecule type" value="Genomic_DNA"/>
</dbReference>
<evidence type="ECO:0000256" key="4">
    <source>
        <dbReference type="ARBA" id="ARBA00022448"/>
    </source>
</evidence>
<keyword evidence="7" id="KW-1006">Bacterial flagellum protein export</keyword>
<evidence type="ECO:0000256" key="6">
    <source>
        <dbReference type="ARBA" id="ARBA00022927"/>
    </source>
</evidence>
<dbReference type="GO" id="GO:0005829">
    <property type="term" value="C:cytosol"/>
    <property type="evidence" value="ECO:0007669"/>
    <property type="project" value="TreeGrafter"/>
</dbReference>
<reference evidence="10" key="1">
    <citation type="submission" date="2017-08" db="EMBL/GenBank/DDBJ databases">
        <authorList>
            <person name="Varghese N."/>
            <person name="Submissions S."/>
        </authorList>
    </citation>
    <scope>NUCLEOTIDE SEQUENCE [LARGE SCALE GENOMIC DNA]</scope>
    <source>
        <strain evidence="10">JA234</strain>
    </source>
</reference>
<dbReference type="PANTHER" id="PTHR34982">
    <property type="entry name" value="YOP PROTEINS TRANSLOCATION PROTEIN L"/>
    <property type="match status" value="1"/>
</dbReference>
<dbReference type="Pfam" id="PF02108">
    <property type="entry name" value="FliH"/>
    <property type="match status" value="1"/>
</dbReference>
<name>A0A285CL94_9RHOB</name>
<dbReference type="Proteomes" id="UP000219467">
    <property type="component" value="Unassembled WGS sequence"/>
</dbReference>
<sequence>MGPEDVLALIREQGARGLGRTPLRLPEPAGAFRAMPMAGLVRGKAPEGAALEVEEPPPAVEIAPPPPPAPDPALIEAARAEGFAAGHAAGLAEGQALGRTEAEAALDKARRAFEAAAARLSAPTAADTAHLAQAIDHAVRLLAGQRAGLAIDAHPAAFAARIEALADRVSQGLRQVSVRLNPQDLAAVTPHLAGSDLLAEARLAADPRLGRGDAEIRAEGIVLSDLLEPRP</sequence>
<comment type="similarity">
    <text evidence="2">Belongs to the FliH family.</text>
</comment>
<dbReference type="GO" id="GO:0044781">
    <property type="term" value="P:bacterial-type flagellum organization"/>
    <property type="evidence" value="ECO:0007669"/>
    <property type="project" value="UniProtKB-KW"/>
</dbReference>
<protein>
    <recommendedName>
        <fullName evidence="3">Flagellar assembly protein FliH</fullName>
    </recommendedName>
</protein>
<evidence type="ECO:0000256" key="1">
    <source>
        <dbReference type="ARBA" id="ARBA00003041"/>
    </source>
</evidence>
<dbReference type="GO" id="GO:0015031">
    <property type="term" value="P:protein transport"/>
    <property type="evidence" value="ECO:0007669"/>
    <property type="project" value="UniProtKB-KW"/>
</dbReference>